<evidence type="ECO:0000256" key="13">
    <source>
        <dbReference type="PROSITE-ProRule" id="PRU10144"/>
    </source>
</evidence>
<dbReference type="Pfam" id="PF07715">
    <property type="entry name" value="Plug"/>
    <property type="match status" value="1"/>
</dbReference>
<dbReference type="AlphaFoldDB" id="A0A1L3ZUU8"/>
<dbReference type="InterPro" id="IPR039426">
    <property type="entry name" value="TonB-dep_rcpt-like"/>
</dbReference>
<evidence type="ECO:0000256" key="6">
    <source>
        <dbReference type="ARBA" id="ARBA00022729"/>
    </source>
</evidence>
<sequence>MKMRKSAVSMLTLLGTTMLATSAFAQDAVEPQQAGEDQLAQAPAATQPSVVSESQAGLSDIIVTARRRAEPLQQTPVAISAIDSARLAEARVTNISDVTTLAPSITLARNSTNPVSLFPFIRGFGTKSSDPAQEPPIALTIDEIYQAQLIGAYINLFDVEAVEVLRGPQGTVLGKNSPAGGVAVRTRRPKDEFGGLVQADYGSFDNVHLRGYVDAPLVPGKLLATVSANYQNSDGYMRNILTGKRLGGIDLQSYRVGLLAHLGETVDWYVTGQIDFDKGEDAGNRNVSTRDRLVVPGLTYVVPPPVTLTCTAPYSASLCDSALPITSKYKTRAAPQPKRDSRNLSLASNLNVDAGPVGLAVVTGYRHFREVSFSDIDGTELGIIDSGYDGNYRSFSHEMRLSSNDGEGLDLDGRLNWLVGIYFFNYEYDRFNDQVILGNRGGTYQEGSTNSYAIFGRAEYEVADGFSLSAGGRQTWDRKKHLSCGSRCLLGLQADISERASWNNFSYDLTANYNFTPNNMIYLRYATGYRGGGFTGVPATVAASSIADPETVKAWELGLKNDFFDNRLRVNVSIFQNKFQDLQRVVTESTDIPPFFIQKLRNAAKAKTQGVEVEMQARPVDALTLRGSVGYLDAKYTDFVANVTGVEANGASDLSFLKFPYTSKWTASFGATYDLDLGTVGSVSFTGDYAYRSSYYTTDLNYPFSYQDGVGVLSGKITWRDVDDRLSVSVWGRNLTDEFYIDGGDPVASLTTYVSDAPPREIGVSVGYRF</sequence>
<dbReference type="GO" id="GO:0006826">
    <property type="term" value="P:iron ion transport"/>
    <property type="evidence" value="ECO:0007669"/>
    <property type="project" value="UniProtKB-KW"/>
</dbReference>
<keyword evidence="2 12" id="KW-0813">Transport</keyword>
<keyword evidence="6 16" id="KW-0732">Signal</keyword>
<protein>
    <recommendedName>
        <fullName evidence="21">TonB-dependent receptor</fullName>
    </recommendedName>
</protein>
<feature type="region of interest" description="Disordered" evidence="15">
    <location>
        <begin position="30"/>
        <end position="52"/>
    </location>
</feature>
<name>A0A1L3ZUU8_9SPHN</name>
<evidence type="ECO:0000256" key="10">
    <source>
        <dbReference type="ARBA" id="ARBA00023136"/>
    </source>
</evidence>
<comment type="subcellular location">
    <subcellularLocation>
        <location evidence="1 12">Cell outer membrane</location>
        <topology evidence="1 12">Multi-pass membrane protein</topology>
    </subcellularLocation>
</comment>
<dbReference type="PROSITE" id="PS01156">
    <property type="entry name" value="TONB_DEPENDENT_REC_2"/>
    <property type="match status" value="1"/>
</dbReference>
<keyword evidence="8" id="KW-0406">Ion transport</keyword>
<feature type="domain" description="TonB-dependent receptor-like beta-barrel" evidence="17">
    <location>
        <begin position="338"/>
        <end position="735"/>
    </location>
</feature>
<evidence type="ECO:0000256" key="9">
    <source>
        <dbReference type="ARBA" id="ARBA00023077"/>
    </source>
</evidence>
<keyword evidence="3 12" id="KW-1134">Transmembrane beta strand</keyword>
<evidence type="ECO:0000256" key="7">
    <source>
        <dbReference type="ARBA" id="ARBA00023004"/>
    </source>
</evidence>
<evidence type="ECO:0000259" key="18">
    <source>
        <dbReference type="Pfam" id="PF07715"/>
    </source>
</evidence>
<dbReference type="GO" id="GO:0009279">
    <property type="term" value="C:cell outer membrane"/>
    <property type="evidence" value="ECO:0007669"/>
    <property type="project" value="UniProtKB-SubCell"/>
</dbReference>
<feature type="chain" id="PRO_5009857754" description="TonB-dependent receptor" evidence="16">
    <location>
        <begin position="26"/>
        <end position="770"/>
    </location>
</feature>
<evidence type="ECO:0000256" key="1">
    <source>
        <dbReference type="ARBA" id="ARBA00004571"/>
    </source>
</evidence>
<keyword evidence="5 12" id="KW-0812">Transmembrane</keyword>
<keyword evidence="20" id="KW-1185">Reference proteome</keyword>
<keyword evidence="4" id="KW-0410">Iron transport</keyword>
<dbReference type="Proteomes" id="UP000182063">
    <property type="component" value="Chromosome"/>
</dbReference>
<organism evidence="19 20">
    <name type="scientific">Tardibacter chloracetimidivorans</name>
    <dbReference type="NCBI Taxonomy" id="1921510"/>
    <lineage>
        <taxon>Bacteria</taxon>
        <taxon>Pseudomonadati</taxon>
        <taxon>Pseudomonadota</taxon>
        <taxon>Alphaproteobacteria</taxon>
        <taxon>Sphingomonadales</taxon>
        <taxon>Sphingomonadaceae</taxon>
        <taxon>Tardibacter</taxon>
    </lineage>
</organism>
<evidence type="ECO:0000256" key="14">
    <source>
        <dbReference type="RuleBase" id="RU003357"/>
    </source>
</evidence>
<dbReference type="PANTHER" id="PTHR32552:SF81">
    <property type="entry name" value="TONB-DEPENDENT OUTER MEMBRANE RECEPTOR"/>
    <property type="match status" value="1"/>
</dbReference>
<evidence type="ECO:0000313" key="20">
    <source>
        <dbReference type="Proteomes" id="UP000182063"/>
    </source>
</evidence>
<proteinExistence type="inferred from homology"/>
<dbReference type="STRING" id="1921510.BSL82_08645"/>
<dbReference type="SUPFAM" id="SSF56935">
    <property type="entry name" value="Porins"/>
    <property type="match status" value="1"/>
</dbReference>
<dbReference type="InterPro" id="IPR010917">
    <property type="entry name" value="TonB_rcpt_CS"/>
</dbReference>
<evidence type="ECO:0000256" key="2">
    <source>
        <dbReference type="ARBA" id="ARBA00022448"/>
    </source>
</evidence>
<evidence type="ECO:0008006" key="21">
    <source>
        <dbReference type="Google" id="ProtNLM"/>
    </source>
</evidence>
<accession>A0A1L3ZUU8</accession>
<evidence type="ECO:0000313" key="19">
    <source>
        <dbReference type="EMBL" id="API59370.1"/>
    </source>
</evidence>
<keyword evidence="7" id="KW-0408">Iron</keyword>
<feature type="short sequence motif" description="TonB C-terminal box" evidence="13">
    <location>
        <begin position="753"/>
        <end position="770"/>
    </location>
</feature>
<gene>
    <name evidence="19" type="ORF">BSL82_08645</name>
</gene>
<evidence type="ECO:0000256" key="5">
    <source>
        <dbReference type="ARBA" id="ARBA00022692"/>
    </source>
</evidence>
<feature type="signal peptide" evidence="16">
    <location>
        <begin position="1"/>
        <end position="25"/>
    </location>
</feature>
<reference evidence="20" key="1">
    <citation type="submission" date="2016-11" db="EMBL/GenBank/DDBJ databases">
        <title>Complete Genome Sequence of alachlor-degrading Sphingomonas sp. strain JJ-A5.</title>
        <authorList>
            <person name="Lee H."/>
            <person name="Ka J.-O."/>
        </authorList>
    </citation>
    <scope>NUCLEOTIDE SEQUENCE [LARGE SCALE GENOMIC DNA]</scope>
    <source>
        <strain evidence="20">JJ-A5</strain>
    </source>
</reference>
<evidence type="ECO:0000259" key="17">
    <source>
        <dbReference type="Pfam" id="PF00593"/>
    </source>
</evidence>
<evidence type="ECO:0000256" key="15">
    <source>
        <dbReference type="SAM" id="MobiDB-lite"/>
    </source>
</evidence>
<dbReference type="EMBL" id="CP018221">
    <property type="protein sequence ID" value="API59370.1"/>
    <property type="molecule type" value="Genomic_DNA"/>
</dbReference>
<evidence type="ECO:0000256" key="11">
    <source>
        <dbReference type="ARBA" id="ARBA00023237"/>
    </source>
</evidence>
<dbReference type="InterPro" id="IPR036942">
    <property type="entry name" value="Beta-barrel_TonB_sf"/>
</dbReference>
<dbReference type="InterPro" id="IPR012910">
    <property type="entry name" value="Plug_dom"/>
</dbReference>
<dbReference type="CDD" id="cd01347">
    <property type="entry name" value="ligand_gated_channel"/>
    <property type="match status" value="1"/>
</dbReference>
<dbReference type="InterPro" id="IPR000531">
    <property type="entry name" value="Beta-barrel_TonB"/>
</dbReference>
<feature type="domain" description="TonB-dependent receptor plug" evidence="18">
    <location>
        <begin position="72"/>
        <end position="180"/>
    </location>
</feature>
<dbReference type="PANTHER" id="PTHR32552">
    <property type="entry name" value="FERRICHROME IRON RECEPTOR-RELATED"/>
    <property type="match status" value="1"/>
</dbReference>
<evidence type="ECO:0000256" key="4">
    <source>
        <dbReference type="ARBA" id="ARBA00022496"/>
    </source>
</evidence>
<dbReference type="Pfam" id="PF00593">
    <property type="entry name" value="TonB_dep_Rec_b-barrel"/>
    <property type="match status" value="1"/>
</dbReference>
<evidence type="ECO:0000256" key="3">
    <source>
        <dbReference type="ARBA" id="ARBA00022452"/>
    </source>
</evidence>
<keyword evidence="10 12" id="KW-0472">Membrane</keyword>
<comment type="similarity">
    <text evidence="12 14">Belongs to the TonB-dependent receptor family.</text>
</comment>
<evidence type="ECO:0000256" key="16">
    <source>
        <dbReference type="SAM" id="SignalP"/>
    </source>
</evidence>
<keyword evidence="9 14" id="KW-0798">TonB box</keyword>
<dbReference type="RefSeq" id="WP_072596920.1">
    <property type="nucleotide sequence ID" value="NZ_CP018221.1"/>
</dbReference>
<keyword evidence="11 12" id="KW-0998">Cell outer membrane</keyword>
<dbReference type="OrthoDB" id="9760333at2"/>
<dbReference type="PROSITE" id="PS52016">
    <property type="entry name" value="TONB_DEPENDENT_REC_3"/>
    <property type="match status" value="1"/>
</dbReference>
<evidence type="ECO:0000256" key="8">
    <source>
        <dbReference type="ARBA" id="ARBA00023065"/>
    </source>
</evidence>
<evidence type="ECO:0000256" key="12">
    <source>
        <dbReference type="PROSITE-ProRule" id="PRU01360"/>
    </source>
</evidence>
<dbReference type="KEGG" id="sphj:BSL82_08645"/>
<dbReference type="Gene3D" id="2.40.170.20">
    <property type="entry name" value="TonB-dependent receptor, beta-barrel domain"/>
    <property type="match status" value="1"/>
</dbReference>